<feature type="DNA-binding region" description="HMG box" evidence="1">
    <location>
        <begin position="618"/>
        <end position="686"/>
    </location>
</feature>
<feature type="compositionally biased region" description="Basic residues" evidence="2">
    <location>
        <begin position="69"/>
        <end position="78"/>
    </location>
</feature>
<feature type="compositionally biased region" description="Polar residues" evidence="2">
    <location>
        <begin position="209"/>
        <end position="226"/>
    </location>
</feature>
<dbReference type="GeneID" id="119746243"/>
<evidence type="ECO:0000259" key="3">
    <source>
        <dbReference type="PROSITE" id="PS50118"/>
    </source>
</evidence>
<dbReference type="PROSITE" id="PS50888">
    <property type="entry name" value="BHLH"/>
    <property type="match status" value="1"/>
</dbReference>
<dbReference type="GO" id="GO:0003677">
    <property type="term" value="F:DNA binding"/>
    <property type="evidence" value="ECO:0007669"/>
    <property type="project" value="UniProtKB-UniRule"/>
</dbReference>
<proteinExistence type="predicted"/>
<dbReference type="EnsemblMetazoa" id="XM_038223073.1">
    <property type="protein sequence ID" value="XP_038079001.1"/>
    <property type="gene ID" value="LOC119746243"/>
</dbReference>
<keyword evidence="1" id="KW-0539">Nucleus</keyword>
<dbReference type="InterPro" id="IPR009071">
    <property type="entry name" value="HMG_box_dom"/>
</dbReference>
<dbReference type="Gene3D" id="4.10.280.10">
    <property type="entry name" value="Helix-loop-helix DNA-binding domain"/>
    <property type="match status" value="1"/>
</dbReference>
<evidence type="ECO:0000313" key="5">
    <source>
        <dbReference type="EnsemblMetazoa" id="XP_038079001.1"/>
    </source>
</evidence>
<feature type="region of interest" description="Disordered" evidence="2">
    <location>
        <begin position="177"/>
        <end position="345"/>
    </location>
</feature>
<name>A0A914BTK7_PATMI</name>
<evidence type="ECO:0000256" key="2">
    <source>
        <dbReference type="SAM" id="MobiDB-lite"/>
    </source>
</evidence>
<keyword evidence="1" id="KW-0238">DNA-binding</keyword>
<reference evidence="5" key="1">
    <citation type="submission" date="2022-11" db="UniProtKB">
        <authorList>
            <consortium name="EnsemblMetazoa"/>
        </authorList>
    </citation>
    <scope>IDENTIFICATION</scope>
</reference>
<dbReference type="InterPro" id="IPR011598">
    <property type="entry name" value="bHLH_dom"/>
</dbReference>
<dbReference type="AlphaFoldDB" id="A0A914BTK7"/>
<feature type="compositionally biased region" description="Basic and acidic residues" evidence="2">
    <location>
        <begin position="44"/>
        <end position="54"/>
    </location>
</feature>
<feature type="region of interest" description="Disordered" evidence="2">
    <location>
        <begin position="44"/>
        <end position="78"/>
    </location>
</feature>
<accession>A0A914BTK7</accession>
<keyword evidence="6" id="KW-1185">Reference proteome</keyword>
<dbReference type="OrthoDB" id="10072464at2759"/>
<dbReference type="SUPFAM" id="SSF47459">
    <property type="entry name" value="HLH, helix-loop-helix DNA-binding domain"/>
    <property type="match status" value="1"/>
</dbReference>
<dbReference type="InterPro" id="IPR036910">
    <property type="entry name" value="HMG_box_dom_sf"/>
</dbReference>
<feature type="compositionally biased region" description="Basic and acidic residues" evidence="2">
    <location>
        <begin position="177"/>
        <end position="194"/>
    </location>
</feature>
<dbReference type="SMART" id="SM00398">
    <property type="entry name" value="HMG"/>
    <property type="match status" value="1"/>
</dbReference>
<dbReference type="Gene3D" id="1.10.30.10">
    <property type="entry name" value="High mobility group box domain"/>
    <property type="match status" value="1"/>
</dbReference>
<evidence type="ECO:0000256" key="1">
    <source>
        <dbReference type="PROSITE-ProRule" id="PRU00267"/>
    </source>
</evidence>
<dbReference type="InterPro" id="IPR036638">
    <property type="entry name" value="HLH_DNA-bd_sf"/>
</dbReference>
<dbReference type="GO" id="GO:0005634">
    <property type="term" value="C:nucleus"/>
    <property type="evidence" value="ECO:0007669"/>
    <property type="project" value="UniProtKB-UniRule"/>
</dbReference>
<dbReference type="PROSITE" id="PS50118">
    <property type="entry name" value="HMG_BOX_2"/>
    <property type="match status" value="1"/>
</dbReference>
<dbReference type="RefSeq" id="XP_038079001.1">
    <property type="nucleotide sequence ID" value="XM_038223073.1"/>
</dbReference>
<organism evidence="5 6">
    <name type="scientific">Patiria miniata</name>
    <name type="common">Bat star</name>
    <name type="synonym">Asterina miniata</name>
    <dbReference type="NCBI Taxonomy" id="46514"/>
    <lineage>
        <taxon>Eukaryota</taxon>
        <taxon>Metazoa</taxon>
        <taxon>Echinodermata</taxon>
        <taxon>Eleutherozoa</taxon>
        <taxon>Asterozoa</taxon>
        <taxon>Asteroidea</taxon>
        <taxon>Valvatacea</taxon>
        <taxon>Valvatida</taxon>
        <taxon>Asterinidae</taxon>
        <taxon>Patiria</taxon>
    </lineage>
</organism>
<feature type="domain" description="HMG box" evidence="3">
    <location>
        <begin position="618"/>
        <end position="686"/>
    </location>
</feature>
<sequence length="694" mass="76682">MLAVKRNSRTDRRKRVTIVVKPPFTLPKKQQRYTRSGKEVRRLDQDECTSHRAEATGSKMGSLEEKREVHRVHERQRHRSLNEAMKELVKILPPGNPFRSVTKYNVLRTANDYIDFLQHKITHLCLERSIEQNTQDGRISFNIPLNTVVGGERLEIPATTPVSPKMLQTVHKAAKDLSTDLIARRGPTESDGRTPPRRFSRSRLAKKSPQATPKTSSTATLSTNSGAVYKGIPQMAFDKPSRPPERLMTCTTPTDSDDSELVVDEAPSQPARLTGPTRTDPGQGDLVVDEAAPLKGSDASAAVASQPKEVPEPTRAVAYGSDEHGDPKKNSRPRKVGSSLSSASNVRKERVRLLDHYIHADASPHGEYALPPATPKPLEECPPSVSASSVIPVGTAPIQSCSLQYQLHSEHSYSAKFLPAYAASGVFNDNKSPNIPVAVAFPSSLESSQILPSAASEPEIVIASESRVSSSTDVFPCILSSSLYIQHPVSFPINMVSCESTIIPTTLPHRSVSKTTRPIPTTVTPSACKSTTRYVPIQPATGTSNIDAVANTLLHLYGQSSLVKNKQPPVTDLSAQKLVVDPHFLKLEDSDSPIEFACDSDQQHAVMTPAAVSGYSMRRSWINGYQLFTKVNHPQFRDKWPRLQGREITRLLSQTWKELPTDFRKQYSCRARQWNQWHKHKRESAASHASAELH</sequence>
<protein>
    <submittedName>
        <fullName evidence="5">Uncharacterized protein</fullName>
    </submittedName>
</protein>
<dbReference type="SUPFAM" id="SSF47095">
    <property type="entry name" value="HMG-box"/>
    <property type="match status" value="1"/>
</dbReference>
<dbReference type="CDD" id="cd21977">
    <property type="entry name" value="HMG-box_BHMG1"/>
    <property type="match status" value="1"/>
</dbReference>
<dbReference type="GO" id="GO:0046983">
    <property type="term" value="F:protein dimerization activity"/>
    <property type="evidence" value="ECO:0007669"/>
    <property type="project" value="InterPro"/>
</dbReference>
<feature type="compositionally biased region" description="Basic residues" evidence="2">
    <location>
        <begin position="195"/>
        <end position="206"/>
    </location>
</feature>
<dbReference type="Proteomes" id="UP000887568">
    <property type="component" value="Unplaced"/>
</dbReference>
<dbReference type="Pfam" id="PF00010">
    <property type="entry name" value="HLH"/>
    <property type="match status" value="1"/>
</dbReference>
<dbReference type="SMART" id="SM00353">
    <property type="entry name" value="HLH"/>
    <property type="match status" value="1"/>
</dbReference>
<evidence type="ECO:0000259" key="4">
    <source>
        <dbReference type="PROSITE" id="PS50888"/>
    </source>
</evidence>
<feature type="domain" description="BHLH" evidence="4">
    <location>
        <begin position="65"/>
        <end position="117"/>
    </location>
</feature>
<dbReference type="Pfam" id="PF00505">
    <property type="entry name" value="HMG_box"/>
    <property type="match status" value="1"/>
</dbReference>
<evidence type="ECO:0000313" key="6">
    <source>
        <dbReference type="Proteomes" id="UP000887568"/>
    </source>
</evidence>